<feature type="region of interest" description="Disordered" evidence="1">
    <location>
        <begin position="188"/>
        <end position="207"/>
    </location>
</feature>
<accession>A0A2S5GL52</accession>
<comment type="caution">
    <text evidence="2">The sequence shown here is derived from an EMBL/GenBank/DDBJ whole genome shotgun (WGS) entry which is preliminary data.</text>
</comment>
<protein>
    <submittedName>
        <fullName evidence="2">Uncharacterized protein</fullName>
    </submittedName>
</protein>
<reference evidence="2 3" key="1">
    <citation type="submission" date="2018-02" db="EMBL/GenBank/DDBJ databases">
        <title>Draft Genome of Achromobacter spanius stain 6.</title>
        <authorList>
            <person name="Gunasekera T.S."/>
            <person name="Radwan O."/>
            <person name="Ruiz O.N."/>
        </authorList>
    </citation>
    <scope>NUCLEOTIDE SEQUENCE [LARGE SCALE GENOMIC DNA]</scope>
    <source>
        <strain evidence="2 3">6</strain>
    </source>
</reference>
<evidence type="ECO:0000313" key="3">
    <source>
        <dbReference type="Proteomes" id="UP000239990"/>
    </source>
</evidence>
<sequence>MTARAIDPTGQVRIADIQRPYVQDRYIHDPYRSERLRAPTRAAPSTQPPRTSYARIQAAQGSVAMAAGAPFAPAAHRPAGVDAAQPPASVDAMRDQYTAHCLKNAIQAYHDQQARLDARSVAANRQLRDEQTALQARADAAHDLSTIQGLLPYQAYRFAAGVMAVLPPPFTVAAGMPLLMVGPVGTAAKPRHSTDDASGGAAPYPSS</sequence>
<gene>
    <name evidence="2" type="ORF">C4E15_25125</name>
</gene>
<name>A0A2S5GL52_9BURK</name>
<dbReference type="RefSeq" id="WP_104145313.1">
    <property type="nucleotide sequence ID" value="NZ_PREU01000014.1"/>
</dbReference>
<dbReference type="EMBL" id="PREU01000014">
    <property type="protein sequence ID" value="PPA73611.1"/>
    <property type="molecule type" value="Genomic_DNA"/>
</dbReference>
<proteinExistence type="predicted"/>
<evidence type="ECO:0000256" key="1">
    <source>
        <dbReference type="SAM" id="MobiDB-lite"/>
    </source>
</evidence>
<dbReference type="Proteomes" id="UP000239990">
    <property type="component" value="Unassembled WGS sequence"/>
</dbReference>
<evidence type="ECO:0000313" key="2">
    <source>
        <dbReference type="EMBL" id="PPA73611.1"/>
    </source>
</evidence>
<organism evidence="2 3">
    <name type="scientific">Achromobacter spanius</name>
    <dbReference type="NCBI Taxonomy" id="217203"/>
    <lineage>
        <taxon>Bacteria</taxon>
        <taxon>Pseudomonadati</taxon>
        <taxon>Pseudomonadota</taxon>
        <taxon>Betaproteobacteria</taxon>
        <taxon>Burkholderiales</taxon>
        <taxon>Alcaligenaceae</taxon>
        <taxon>Achromobacter</taxon>
    </lineage>
</organism>
<dbReference type="OrthoDB" id="8667329at2"/>
<feature type="region of interest" description="Disordered" evidence="1">
    <location>
        <begin position="30"/>
        <end position="53"/>
    </location>
</feature>
<dbReference type="AlphaFoldDB" id="A0A2S5GL52"/>